<feature type="region of interest" description="Disordered" evidence="1">
    <location>
        <begin position="429"/>
        <end position="525"/>
    </location>
</feature>
<comment type="caution">
    <text evidence="2">The sequence shown here is derived from an EMBL/GenBank/DDBJ whole genome shotgun (WGS) entry which is preliminary data.</text>
</comment>
<reference evidence="2 3" key="1">
    <citation type="journal article" date="2016" name="Sci. Rep.">
        <title>Penicillium arizonense, a new, genome sequenced fungal species, reveals a high chemical diversity in secreted metabolites.</title>
        <authorList>
            <person name="Grijseels S."/>
            <person name="Nielsen J.C."/>
            <person name="Randelovic M."/>
            <person name="Nielsen J."/>
            <person name="Nielsen K.F."/>
            <person name="Workman M."/>
            <person name="Frisvad J.C."/>
        </authorList>
    </citation>
    <scope>NUCLEOTIDE SEQUENCE [LARGE SCALE GENOMIC DNA]</scope>
    <source>
        <strain evidence="2 3">CBS 141311</strain>
    </source>
</reference>
<name>A0A1F5LCL9_PENAI</name>
<feature type="compositionally biased region" description="Low complexity" evidence="1">
    <location>
        <begin position="162"/>
        <end position="171"/>
    </location>
</feature>
<protein>
    <submittedName>
        <fullName evidence="2">Uncharacterized protein</fullName>
    </submittedName>
</protein>
<feature type="compositionally biased region" description="Basic and acidic residues" evidence="1">
    <location>
        <begin position="429"/>
        <end position="442"/>
    </location>
</feature>
<feature type="compositionally biased region" description="Polar residues" evidence="1">
    <location>
        <begin position="253"/>
        <end position="264"/>
    </location>
</feature>
<feature type="region of interest" description="Disordered" evidence="1">
    <location>
        <begin position="318"/>
        <end position="390"/>
    </location>
</feature>
<organism evidence="2 3">
    <name type="scientific">Penicillium arizonense</name>
    <dbReference type="NCBI Taxonomy" id="1835702"/>
    <lineage>
        <taxon>Eukaryota</taxon>
        <taxon>Fungi</taxon>
        <taxon>Dikarya</taxon>
        <taxon>Ascomycota</taxon>
        <taxon>Pezizomycotina</taxon>
        <taxon>Eurotiomycetes</taxon>
        <taxon>Eurotiomycetidae</taxon>
        <taxon>Eurotiales</taxon>
        <taxon>Aspergillaceae</taxon>
        <taxon>Penicillium</taxon>
    </lineage>
</organism>
<evidence type="ECO:0000313" key="3">
    <source>
        <dbReference type="Proteomes" id="UP000177622"/>
    </source>
</evidence>
<gene>
    <name evidence="2" type="ORF">PENARI_c015G06297</name>
</gene>
<dbReference type="Gene3D" id="3.10.450.50">
    <property type="match status" value="1"/>
</dbReference>
<evidence type="ECO:0000256" key="1">
    <source>
        <dbReference type="SAM" id="MobiDB-lite"/>
    </source>
</evidence>
<dbReference type="AlphaFoldDB" id="A0A1F5LCL9"/>
<accession>A0A1F5LCL9</accession>
<feature type="region of interest" description="Disordered" evidence="1">
    <location>
        <begin position="158"/>
        <end position="306"/>
    </location>
</feature>
<dbReference type="GeneID" id="34578532"/>
<dbReference type="OrthoDB" id="1162399at2759"/>
<sequence>MSYYKDQYRQYQANPKSEHVKLADDVSLIYVPTTTKIESRDAVISHVKKQDYVVKKRSEQIISSIEGSDALCLDMETTLEFMEGGGAYLPSLDDNFLADRVVTFPTMHIVTFVNNEIKQIRIYWDQGSLLKQVEVIGARGRAWPIRDGKDQIRCVKTAANESSTPSLSSSTQRELPQRPASPGKRRIKDPYAAESLTDLLSPSKEAAALEMGDSPPRGASAAKRYTKDPYGAGSLNELLSPSKKAAEPMRPYAQSSSRPPQRNISELFLKDDDIPDSPSKPQRRVPKIIDDEEDNAGLGPVDENRSFYKTLPGKYSHFEIGGDNNSNREIQHETRPSKTYSTPHWEFDDFATPKKPSRAPRGEEVRHFGFENEKDFQTPPGKANVVKPRRDADVHFELTDDDDDKEEARIISSFGGRGKNLYQNRLYDEHGDPELTEKEMKQEPLGVVGNAANRKKNFDSQWEMTDDSPKPNENIEPATQNHSKAVKMMESSWDNFEDSPEPKRTATALRDPKRHNQPSWTHGDE</sequence>
<evidence type="ECO:0000313" key="2">
    <source>
        <dbReference type="EMBL" id="OGE50974.1"/>
    </source>
</evidence>
<proteinExistence type="predicted"/>
<feature type="compositionally biased region" description="Basic and acidic residues" evidence="1">
    <location>
        <begin position="360"/>
        <end position="376"/>
    </location>
</feature>
<dbReference type="Proteomes" id="UP000177622">
    <property type="component" value="Unassembled WGS sequence"/>
</dbReference>
<keyword evidence="3" id="KW-1185">Reference proteome</keyword>
<dbReference type="STRING" id="1835702.A0A1F5LCL9"/>
<dbReference type="EMBL" id="LXJU01000015">
    <property type="protein sequence ID" value="OGE50974.1"/>
    <property type="molecule type" value="Genomic_DNA"/>
</dbReference>
<dbReference type="RefSeq" id="XP_022486420.1">
    <property type="nucleotide sequence ID" value="XM_022633798.1"/>
</dbReference>